<protein>
    <submittedName>
        <fullName evidence="1">Uncharacterized protein</fullName>
    </submittedName>
</protein>
<comment type="caution">
    <text evidence="1">The sequence shown here is derived from an EMBL/GenBank/DDBJ whole genome shotgun (WGS) entry which is preliminary data.</text>
</comment>
<evidence type="ECO:0000313" key="1">
    <source>
        <dbReference type="EMBL" id="MPN47405.1"/>
    </source>
</evidence>
<sequence length="164" mass="19144">MKEEGVLPFSFTFQPFTCDQLLENPCVGYEFITYIVTDVGKFSVKFSRGKPFIHFRKVKGGYVFISQHGFNHVKERRFTVILFPGQHERLSKFISPIETIPDHFFKQAANLRVFTTYRVKHIVNDFAFGFRVIVPINAVQDDMFGGMRFEFITHNVINTVPECY</sequence>
<proteinExistence type="predicted"/>
<organism evidence="1">
    <name type="scientific">bioreactor metagenome</name>
    <dbReference type="NCBI Taxonomy" id="1076179"/>
    <lineage>
        <taxon>unclassified sequences</taxon>
        <taxon>metagenomes</taxon>
        <taxon>ecological metagenomes</taxon>
    </lineage>
</organism>
<dbReference type="EMBL" id="VSSQ01108876">
    <property type="protein sequence ID" value="MPN47405.1"/>
    <property type="molecule type" value="Genomic_DNA"/>
</dbReference>
<accession>A0A645I7U3</accession>
<name>A0A645I7U3_9ZZZZ</name>
<gene>
    <name evidence="1" type="ORF">SDC9_195007</name>
</gene>
<dbReference type="AlphaFoldDB" id="A0A645I7U3"/>
<reference evidence="1" key="1">
    <citation type="submission" date="2019-08" db="EMBL/GenBank/DDBJ databases">
        <authorList>
            <person name="Kucharzyk K."/>
            <person name="Murdoch R.W."/>
            <person name="Higgins S."/>
            <person name="Loffler F."/>
        </authorList>
    </citation>
    <scope>NUCLEOTIDE SEQUENCE</scope>
</reference>